<dbReference type="GO" id="GO:0019752">
    <property type="term" value="P:carboxylic acid metabolic process"/>
    <property type="evidence" value="ECO:0007669"/>
    <property type="project" value="UniProtKB-ARBA"/>
</dbReference>
<dbReference type="GO" id="GO:0005737">
    <property type="term" value="C:cytoplasm"/>
    <property type="evidence" value="ECO:0007669"/>
    <property type="project" value="TreeGrafter"/>
</dbReference>
<proteinExistence type="inferred from homology"/>
<dbReference type="NCBIfam" id="NF004793">
    <property type="entry name" value="PRK06141.1"/>
    <property type="match status" value="1"/>
</dbReference>
<dbReference type="AlphaFoldDB" id="A0A934T2N5"/>
<gene>
    <name evidence="2" type="ORF">JJB74_26140</name>
</gene>
<dbReference type="FunFam" id="3.40.50.720:FF:000311">
    <property type="entry name" value="Ornithine cyclodeaminase"/>
    <property type="match status" value="1"/>
</dbReference>
<dbReference type="PANTHER" id="PTHR13812">
    <property type="entry name" value="KETIMINE REDUCTASE MU-CRYSTALLIN"/>
    <property type="match status" value="1"/>
</dbReference>
<dbReference type="PANTHER" id="PTHR13812:SF19">
    <property type="entry name" value="KETIMINE REDUCTASE MU-CRYSTALLIN"/>
    <property type="match status" value="1"/>
</dbReference>
<dbReference type="EMBL" id="JAEPBG010000017">
    <property type="protein sequence ID" value="MBK4738119.1"/>
    <property type="molecule type" value="Genomic_DNA"/>
</dbReference>
<reference evidence="2" key="1">
    <citation type="submission" date="2021-01" db="EMBL/GenBank/DDBJ databases">
        <title>Genome sequence of strain Noviherbaspirillum sp. DKR-6.</title>
        <authorList>
            <person name="Chaudhary D.K."/>
        </authorList>
    </citation>
    <scope>NUCLEOTIDE SEQUENCE</scope>
    <source>
        <strain evidence="2">DKR-6</strain>
    </source>
</reference>
<organism evidence="2 3">
    <name type="scientific">Noviherbaspirillum pedocola</name>
    <dbReference type="NCBI Taxonomy" id="2801341"/>
    <lineage>
        <taxon>Bacteria</taxon>
        <taxon>Pseudomonadati</taxon>
        <taxon>Pseudomonadota</taxon>
        <taxon>Betaproteobacteria</taxon>
        <taxon>Burkholderiales</taxon>
        <taxon>Oxalobacteraceae</taxon>
        <taxon>Noviherbaspirillum</taxon>
    </lineage>
</organism>
<dbReference type="SUPFAM" id="SSF51735">
    <property type="entry name" value="NAD(P)-binding Rossmann-fold domains"/>
    <property type="match status" value="1"/>
</dbReference>
<dbReference type="Proteomes" id="UP000622890">
    <property type="component" value="Unassembled WGS sequence"/>
</dbReference>
<dbReference type="Pfam" id="PF02423">
    <property type="entry name" value="OCD_Mu_crystall"/>
    <property type="match status" value="1"/>
</dbReference>
<dbReference type="InterPro" id="IPR023401">
    <property type="entry name" value="ODC_N"/>
</dbReference>
<evidence type="ECO:0000256" key="1">
    <source>
        <dbReference type="ARBA" id="ARBA00008903"/>
    </source>
</evidence>
<protein>
    <submittedName>
        <fullName evidence="2">Ornithine cyclodeaminase family protein</fullName>
    </submittedName>
</protein>
<dbReference type="GO" id="GO:0016491">
    <property type="term" value="F:oxidoreductase activity"/>
    <property type="evidence" value="ECO:0007669"/>
    <property type="project" value="UniProtKB-ARBA"/>
</dbReference>
<keyword evidence="3" id="KW-1185">Reference proteome</keyword>
<accession>A0A934T2N5</accession>
<evidence type="ECO:0000313" key="2">
    <source>
        <dbReference type="EMBL" id="MBK4738119.1"/>
    </source>
</evidence>
<comment type="similarity">
    <text evidence="1">Belongs to the ornithine cyclodeaminase/mu-crystallin family.</text>
</comment>
<dbReference type="InterPro" id="IPR036291">
    <property type="entry name" value="NAD(P)-bd_dom_sf"/>
</dbReference>
<name>A0A934T2N5_9BURK</name>
<dbReference type="PIRSF" id="PIRSF001439">
    <property type="entry name" value="CryM"/>
    <property type="match status" value="1"/>
</dbReference>
<dbReference type="Gene3D" id="3.40.50.720">
    <property type="entry name" value="NAD(P)-binding Rossmann-like Domain"/>
    <property type="match status" value="1"/>
</dbReference>
<comment type="caution">
    <text evidence="2">The sequence shown here is derived from an EMBL/GenBank/DDBJ whole genome shotgun (WGS) entry which is preliminary data.</text>
</comment>
<dbReference type="Gene3D" id="3.30.1780.10">
    <property type="entry name" value="ornithine cyclodeaminase, domain 1"/>
    <property type="match status" value="1"/>
</dbReference>
<evidence type="ECO:0000313" key="3">
    <source>
        <dbReference type="Proteomes" id="UP000622890"/>
    </source>
</evidence>
<dbReference type="RefSeq" id="WP_200597058.1">
    <property type="nucleotide sequence ID" value="NZ_JAEPBG010000017.1"/>
</dbReference>
<sequence length="318" mass="33771">MMIPHLTADQLRAALPYEALISALRAAFVADIESPKRHVHAISPQENTVMLLMPVWQPQRHAGMKLVTVAPNNGVRGLPTVHSIFMLLDSVTGAPLALMDGEELTLRRTAAASALASQFLSRPDSRRLLLVGTGSLAPYMAAAHCVARGIREVAVWGRSAEKVARTVSRLQAELPQQVTVRAAQNLEAEARAADIISCATTSTEPILRGEWIAPGAHVDLVGGFKPNMREADDALMARASVFVDTRAGALAEAGDLVQPLANGALGIESIHAELAQLCSGAHPGRNDTAEVTVFKSVGAAIEDLCAADLVWESHKKQG</sequence>
<dbReference type="InterPro" id="IPR003462">
    <property type="entry name" value="ODC_Mu_crystall"/>
</dbReference>